<sequence>MTSKILAKMPRSRQWPHLLAKSCRFFSDSQTNSNPSLTSTAGDTQKSKTILPSLFTGYHSVLVTYPIRIAFFPRDNHQVFINYRGEELRHNFVSHLTNAFERHGIKFFVDKDEQRGKDLKHVFARIKESRIALAIFSTIFSTRYPESMWCMDELAKMKKRADEGKLQVIPIFYKVGARDVRKPTSDSEFGRNFWRLAEASSGDQIKNWKEALECISNKMGLSLEDKSSEADFVKEIVKEVQRVIEAIELEEEENPCGEIKEKFREMQ</sequence>
<keyword evidence="1" id="KW-0520">NAD</keyword>
<dbReference type="PANTHER" id="PTHR32009:SF73">
    <property type="entry name" value="TIR DOMAIN-CONTAINING PROTEIN"/>
    <property type="match status" value="1"/>
</dbReference>
<gene>
    <name evidence="3" type="ORF">ISN44_As10g002120</name>
</gene>
<reference evidence="3 4" key="1">
    <citation type="submission" date="2020-12" db="EMBL/GenBank/DDBJ databases">
        <title>Concerted genomic and epigenomic changes stabilize Arabidopsis allopolyploids.</title>
        <authorList>
            <person name="Chen Z."/>
        </authorList>
    </citation>
    <scope>NUCLEOTIDE SEQUENCE [LARGE SCALE GENOMIC DNA]</scope>
    <source>
        <strain evidence="3">As9502</strain>
        <tissue evidence="3">Leaf</tissue>
    </source>
</reference>
<dbReference type="PROSITE" id="PS50104">
    <property type="entry name" value="TIR"/>
    <property type="match status" value="1"/>
</dbReference>
<dbReference type="OrthoDB" id="6160824at2759"/>
<name>A0A8T1ZRG7_ARASU</name>
<evidence type="ECO:0000259" key="2">
    <source>
        <dbReference type="PROSITE" id="PS50104"/>
    </source>
</evidence>
<dbReference type="FunFam" id="3.40.50.10140:FF:000007">
    <property type="entry name" value="Disease resistance protein (TIR-NBS-LRR class)"/>
    <property type="match status" value="1"/>
</dbReference>
<protein>
    <submittedName>
        <fullName evidence="3">Toll/interleukin-1 receptor homology (TIR) domain</fullName>
    </submittedName>
</protein>
<dbReference type="GO" id="GO:0007165">
    <property type="term" value="P:signal transduction"/>
    <property type="evidence" value="ECO:0007669"/>
    <property type="project" value="InterPro"/>
</dbReference>
<dbReference type="Pfam" id="PF01582">
    <property type="entry name" value="TIR"/>
    <property type="match status" value="1"/>
</dbReference>
<evidence type="ECO:0000256" key="1">
    <source>
        <dbReference type="ARBA" id="ARBA00023027"/>
    </source>
</evidence>
<organism evidence="3 4">
    <name type="scientific">Arabidopsis suecica</name>
    <name type="common">Swedish thale-cress</name>
    <name type="synonym">Cardaminopsis suecica</name>
    <dbReference type="NCBI Taxonomy" id="45249"/>
    <lineage>
        <taxon>Eukaryota</taxon>
        <taxon>Viridiplantae</taxon>
        <taxon>Streptophyta</taxon>
        <taxon>Embryophyta</taxon>
        <taxon>Tracheophyta</taxon>
        <taxon>Spermatophyta</taxon>
        <taxon>Magnoliopsida</taxon>
        <taxon>eudicotyledons</taxon>
        <taxon>Gunneridae</taxon>
        <taxon>Pentapetalae</taxon>
        <taxon>rosids</taxon>
        <taxon>malvids</taxon>
        <taxon>Brassicales</taxon>
        <taxon>Brassicaceae</taxon>
        <taxon>Camelineae</taxon>
        <taxon>Arabidopsis</taxon>
    </lineage>
</organism>
<dbReference type="PANTHER" id="PTHR32009">
    <property type="entry name" value="TMV RESISTANCE PROTEIN N-LIKE"/>
    <property type="match status" value="1"/>
</dbReference>
<keyword evidence="4" id="KW-1185">Reference proteome</keyword>
<dbReference type="AlphaFoldDB" id="A0A8T1ZRG7"/>
<comment type="caution">
    <text evidence="3">The sequence shown here is derived from an EMBL/GenBank/DDBJ whole genome shotgun (WGS) entry which is preliminary data.</text>
</comment>
<dbReference type="SMART" id="SM00255">
    <property type="entry name" value="TIR"/>
    <property type="match status" value="1"/>
</dbReference>
<proteinExistence type="predicted"/>
<keyword evidence="3" id="KW-0675">Receptor</keyword>
<feature type="domain" description="TIR" evidence="2">
    <location>
        <begin position="75"/>
        <end position="244"/>
    </location>
</feature>
<dbReference type="EMBL" id="JAEFBJ010000010">
    <property type="protein sequence ID" value="KAG7563402.1"/>
    <property type="molecule type" value="Genomic_DNA"/>
</dbReference>
<accession>A0A8T1ZRG7</accession>
<evidence type="ECO:0000313" key="3">
    <source>
        <dbReference type="EMBL" id="KAG7563402.1"/>
    </source>
</evidence>
<dbReference type="InterPro" id="IPR000157">
    <property type="entry name" value="TIR_dom"/>
</dbReference>
<evidence type="ECO:0000313" key="4">
    <source>
        <dbReference type="Proteomes" id="UP000694251"/>
    </source>
</evidence>
<dbReference type="Proteomes" id="UP000694251">
    <property type="component" value="Chromosome 10"/>
</dbReference>